<reference evidence="2 3" key="1">
    <citation type="journal article" date="2018" name="Nat. Genet.">
        <title>The Rosa genome provides new insights in the design of modern roses.</title>
        <authorList>
            <person name="Bendahmane M."/>
        </authorList>
    </citation>
    <scope>NUCLEOTIDE SEQUENCE [LARGE SCALE GENOMIC DNA]</scope>
    <source>
        <strain evidence="3">cv. Old Blush</strain>
    </source>
</reference>
<dbReference type="Gene3D" id="1.10.630.10">
    <property type="entry name" value="Cytochrome P450"/>
    <property type="match status" value="1"/>
</dbReference>
<accession>A0A2P6P833</accession>
<dbReference type="PANTHER" id="PTHR47951:SF7">
    <property type="entry name" value="FLAVONOID 3',5'-HYDROXYLASE-LIKE ISOFORM X1"/>
    <property type="match status" value="1"/>
</dbReference>
<comment type="caution">
    <text evidence="2">The sequence shown here is derived from an EMBL/GenBank/DDBJ whole genome shotgun (WGS) entry which is preliminary data.</text>
</comment>
<sequence>MWSSWGDASNDKDENLRAIFLALLAMMLAIFWFLWSRKKCSKNPIPPLPPGPIGLPLLGYLPFLGTKLHREFTELARVYGPIYKLRLGSKLCVAISSPTLLKEMVRDHDTVFANHVPTTAALVGSYGARDIAFAPYGPDWRRLRMVFVSKMLSKTNLDDSYALRREEVHKSIGHIYDRIGIPIDLGKLAFSTATNNVMRMLWGGTILK</sequence>
<keyword evidence="1" id="KW-0812">Transmembrane</keyword>
<evidence type="ECO:0000256" key="1">
    <source>
        <dbReference type="SAM" id="Phobius"/>
    </source>
</evidence>
<dbReference type="Pfam" id="PF00067">
    <property type="entry name" value="p450"/>
    <property type="match status" value="1"/>
</dbReference>
<organism evidence="2 3">
    <name type="scientific">Rosa chinensis</name>
    <name type="common">China rose</name>
    <dbReference type="NCBI Taxonomy" id="74649"/>
    <lineage>
        <taxon>Eukaryota</taxon>
        <taxon>Viridiplantae</taxon>
        <taxon>Streptophyta</taxon>
        <taxon>Embryophyta</taxon>
        <taxon>Tracheophyta</taxon>
        <taxon>Spermatophyta</taxon>
        <taxon>Magnoliopsida</taxon>
        <taxon>eudicotyledons</taxon>
        <taxon>Gunneridae</taxon>
        <taxon>Pentapetalae</taxon>
        <taxon>rosids</taxon>
        <taxon>fabids</taxon>
        <taxon>Rosales</taxon>
        <taxon>Rosaceae</taxon>
        <taxon>Rosoideae</taxon>
        <taxon>Rosoideae incertae sedis</taxon>
        <taxon>Rosa</taxon>
    </lineage>
</organism>
<dbReference type="InterPro" id="IPR001128">
    <property type="entry name" value="Cyt_P450"/>
</dbReference>
<evidence type="ECO:0000313" key="3">
    <source>
        <dbReference type="Proteomes" id="UP000238479"/>
    </source>
</evidence>
<dbReference type="Gramene" id="PRQ18062">
    <property type="protein sequence ID" value="PRQ18062"/>
    <property type="gene ID" value="RchiOBHm_Chr7g0201791"/>
</dbReference>
<dbReference type="InterPro" id="IPR036396">
    <property type="entry name" value="Cyt_P450_sf"/>
</dbReference>
<dbReference type="OMA" id="KSIGHIY"/>
<keyword evidence="3" id="KW-1185">Reference proteome</keyword>
<dbReference type="GO" id="GO:0016705">
    <property type="term" value="F:oxidoreductase activity, acting on paired donors, with incorporation or reduction of molecular oxygen"/>
    <property type="evidence" value="ECO:0007669"/>
    <property type="project" value="InterPro"/>
</dbReference>
<dbReference type="PANTHER" id="PTHR47951">
    <property type="entry name" value="OS08G0547900 PROTEIN"/>
    <property type="match status" value="1"/>
</dbReference>
<keyword evidence="1" id="KW-0472">Membrane</keyword>
<gene>
    <name evidence="2" type="ORF">RchiOBHm_Chr7g0201791</name>
</gene>
<proteinExistence type="predicted"/>
<dbReference type="Proteomes" id="UP000238479">
    <property type="component" value="Chromosome 7"/>
</dbReference>
<dbReference type="GO" id="GO:0020037">
    <property type="term" value="F:heme binding"/>
    <property type="evidence" value="ECO:0007669"/>
    <property type="project" value="InterPro"/>
</dbReference>
<feature type="transmembrane region" description="Helical" evidence="1">
    <location>
        <begin position="16"/>
        <end position="35"/>
    </location>
</feature>
<dbReference type="EMBL" id="PDCK01000045">
    <property type="protein sequence ID" value="PRQ18062.1"/>
    <property type="molecule type" value="Genomic_DNA"/>
</dbReference>
<dbReference type="AlphaFoldDB" id="A0A2P6P833"/>
<dbReference type="SUPFAM" id="SSF48264">
    <property type="entry name" value="Cytochrome P450"/>
    <property type="match status" value="1"/>
</dbReference>
<dbReference type="GO" id="GO:0005506">
    <property type="term" value="F:iron ion binding"/>
    <property type="evidence" value="ECO:0007669"/>
    <property type="project" value="InterPro"/>
</dbReference>
<evidence type="ECO:0000313" key="2">
    <source>
        <dbReference type="EMBL" id="PRQ18062.1"/>
    </source>
</evidence>
<name>A0A2P6P833_ROSCH</name>
<dbReference type="GO" id="GO:0004497">
    <property type="term" value="F:monooxygenase activity"/>
    <property type="evidence" value="ECO:0007669"/>
    <property type="project" value="InterPro"/>
</dbReference>
<keyword evidence="1" id="KW-1133">Transmembrane helix</keyword>
<protein>
    <submittedName>
        <fullName evidence="2">Putative cytochrome P450</fullName>
    </submittedName>
</protein>